<feature type="domain" description="CUB" evidence="4">
    <location>
        <begin position="623"/>
        <end position="731"/>
    </location>
</feature>
<dbReference type="SMART" id="SM00032">
    <property type="entry name" value="CCP"/>
    <property type="match status" value="6"/>
</dbReference>
<dbReference type="SUPFAM" id="SSF57535">
    <property type="entry name" value="Complement control module/SCR domain"/>
    <property type="match status" value="6"/>
</dbReference>
<dbReference type="GeneID" id="106541578"/>
<comment type="caution">
    <text evidence="3">Lacks conserved residue(s) required for the propagation of feature annotation.</text>
</comment>
<dbReference type="PROSITE" id="PS50923">
    <property type="entry name" value="SUSHI"/>
    <property type="match status" value="6"/>
</dbReference>
<keyword evidence="1" id="KW-0645">Protease</keyword>
<dbReference type="GO" id="GO:0005615">
    <property type="term" value="C:extracellular space"/>
    <property type="evidence" value="ECO:0007669"/>
    <property type="project" value="TreeGrafter"/>
</dbReference>
<dbReference type="SMART" id="SM00042">
    <property type="entry name" value="CUB"/>
    <property type="match status" value="6"/>
</dbReference>
<feature type="disulfide bond" evidence="3">
    <location>
        <begin position="938"/>
        <end position="965"/>
    </location>
</feature>
<feature type="domain" description="Sushi" evidence="5">
    <location>
        <begin position="910"/>
        <end position="967"/>
    </location>
</feature>
<dbReference type="Pfam" id="PF00084">
    <property type="entry name" value="Sushi"/>
    <property type="match status" value="6"/>
</dbReference>
<evidence type="ECO:0000256" key="1">
    <source>
        <dbReference type="ARBA" id="ARBA00022825"/>
    </source>
</evidence>
<dbReference type="SUPFAM" id="SSF49854">
    <property type="entry name" value="Spermadhesin, CUB domain"/>
    <property type="match status" value="6"/>
</dbReference>
<keyword evidence="6" id="KW-1185">Reference proteome</keyword>
<evidence type="ECO:0000313" key="6">
    <source>
        <dbReference type="Proteomes" id="UP000504617"/>
    </source>
</evidence>
<dbReference type="FunFam" id="2.60.120.290:FF:000001">
    <property type="entry name" value="CUB and sushi domain-containing protein 3 isoform X1"/>
    <property type="match status" value="6"/>
</dbReference>
<dbReference type="InterPro" id="IPR000436">
    <property type="entry name" value="Sushi_SCR_CCP_dom"/>
</dbReference>
<feature type="domain" description="CUB" evidence="4">
    <location>
        <begin position="247"/>
        <end position="351"/>
    </location>
</feature>
<feature type="domain" description="Sushi" evidence="5">
    <location>
        <begin position="1082"/>
        <end position="1138"/>
    </location>
</feature>
<gene>
    <name evidence="7" type="primary">LOC106541578</name>
</gene>
<dbReference type="Proteomes" id="UP000504617">
    <property type="component" value="Unplaced"/>
</dbReference>
<accession>A0A6I9Y4T3</accession>
<feature type="domain" description="CUB" evidence="4">
    <location>
        <begin position="797"/>
        <end position="905"/>
    </location>
</feature>
<feature type="disulfide bond" evidence="3">
    <location>
        <begin position="592"/>
        <end position="619"/>
    </location>
</feature>
<organism evidence="6 7">
    <name type="scientific">Thamnophis sirtalis</name>
    <dbReference type="NCBI Taxonomy" id="35019"/>
    <lineage>
        <taxon>Eukaryota</taxon>
        <taxon>Metazoa</taxon>
        <taxon>Chordata</taxon>
        <taxon>Craniata</taxon>
        <taxon>Vertebrata</taxon>
        <taxon>Euteleostomi</taxon>
        <taxon>Lepidosauria</taxon>
        <taxon>Squamata</taxon>
        <taxon>Bifurcata</taxon>
        <taxon>Unidentata</taxon>
        <taxon>Episquamata</taxon>
        <taxon>Toxicofera</taxon>
        <taxon>Serpentes</taxon>
        <taxon>Colubroidea</taxon>
        <taxon>Colubridae</taxon>
        <taxon>Natricinae</taxon>
        <taxon>Thamnophis</taxon>
    </lineage>
</organism>
<dbReference type="InterPro" id="IPR035976">
    <property type="entry name" value="Sushi/SCR/CCP_sf"/>
</dbReference>
<evidence type="ECO:0000259" key="4">
    <source>
        <dbReference type="PROSITE" id="PS01180"/>
    </source>
</evidence>
<evidence type="ECO:0000313" key="7">
    <source>
        <dbReference type="RefSeq" id="XP_013912545.1"/>
    </source>
</evidence>
<dbReference type="FunFam" id="2.10.70.10:FF:000047">
    <property type="entry name" value="CUB and Sushi multiple domains 3"/>
    <property type="match status" value="1"/>
</dbReference>
<keyword evidence="3" id="KW-0768">Sushi</keyword>
<dbReference type="PROSITE" id="PS01180">
    <property type="entry name" value="CUB"/>
    <property type="match status" value="6"/>
</dbReference>
<keyword evidence="1" id="KW-0378">Hydrolase</keyword>
<dbReference type="CDD" id="cd00033">
    <property type="entry name" value="CCP"/>
    <property type="match status" value="6"/>
</dbReference>
<dbReference type="KEGG" id="tsr:106541578"/>
<evidence type="ECO:0000256" key="2">
    <source>
        <dbReference type="ARBA" id="ARBA00023157"/>
    </source>
</evidence>
<feature type="domain" description="CUB" evidence="4">
    <location>
        <begin position="450"/>
        <end position="561"/>
    </location>
</feature>
<evidence type="ECO:0000259" key="5">
    <source>
        <dbReference type="PROSITE" id="PS50923"/>
    </source>
</evidence>
<dbReference type="PANTHER" id="PTHR24255">
    <property type="entry name" value="COMPLEMENT COMPONENT 1, S SUBCOMPONENT-RELATED"/>
    <property type="match status" value="1"/>
</dbReference>
<proteinExistence type="predicted"/>
<keyword evidence="1" id="KW-0720">Serine protease</keyword>
<feature type="domain" description="Sushi" evidence="5">
    <location>
        <begin position="564"/>
        <end position="621"/>
    </location>
</feature>
<dbReference type="GO" id="GO:0004252">
    <property type="term" value="F:serine-type endopeptidase activity"/>
    <property type="evidence" value="ECO:0007669"/>
    <property type="project" value="TreeGrafter"/>
</dbReference>
<dbReference type="InterPro" id="IPR000859">
    <property type="entry name" value="CUB_dom"/>
</dbReference>
<reference evidence="7" key="1">
    <citation type="submission" date="2025-08" db="UniProtKB">
        <authorList>
            <consortium name="RefSeq"/>
        </authorList>
    </citation>
    <scope>IDENTIFICATION</scope>
</reference>
<protein>
    <submittedName>
        <fullName evidence="7">CUB and sushi domain-containing protein 3-like</fullName>
    </submittedName>
</protein>
<feature type="domain" description="CUB" evidence="4">
    <location>
        <begin position="71"/>
        <end position="179"/>
    </location>
</feature>
<dbReference type="CDD" id="cd00041">
    <property type="entry name" value="CUB"/>
    <property type="match status" value="6"/>
</dbReference>
<dbReference type="Gene3D" id="2.10.70.10">
    <property type="entry name" value="Complement Module, domain 1"/>
    <property type="match status" value="6"/>
</dbReference>
<feature type="domain" description="Sushi" evidence="5">
    <location>
        <begin position="386"/>
        <end position="447"/>
    </location>
</feature>
<dbReference type="Pfam" id="PF00431">
    <property type="entry name" value="CUB"/>
    <property type="match status" value="6"/>
</dbReference>
<dbReference type="OrthoDB" id="5804959at2759"/>
<feature type="domain" description="CUB" evidence="4">
    <location>
        <begin position="969"/>
        <end position="1079"/>
    </location>
</feature>
<dbReference type="RefSeq" id="XP_013912545.1">
    <property type="nucleotide sequence ID" value="XM_014057070.1"/>
</dbReference>
<keyword evidence="2 3" id="KW-1015">Disulfide bond</keyword>
<dbReference type="InterPro" id="IPR035914">
    <property type="entry name" value="Sperma_CUB_dom_sf"/>
</dbReference>
<name>A0A6I9Y4T3_9SAUR</name>
<evidence type="ECO:0000256" key="3">
    <source>
        <dbReference type="PROSITE-ProRule" id="PRU00302"/>
    </source>
</evidence>
<feature type="domain" description="Sushi" evidence="5">
    <location>
        <begin position="182"/>
        <end position="243"/>
    </location>
</feature>
<dbReference type="PANTHER" id="PTHR24255:SF31">
    <property type="entry name" value="CUBILIN-LIKE PROTEIN"/>
    <property type="match status" value="1"/>
</dbReference>
<dbReference type="AlphaFoldDB" id="A0A6I9Y4T3"/>
<dbReference type="FunFam" id="2.10.70.10:FF:000002">
    <property type="entry name" value="CUB and Sushi multiple domains 3"/>
    <property type="match status" value="4"/>
</dbReference>
<feature type="domain" description="Sushi" evidence="5">
    <location>
        <begin position="734"/>
        <end position="795"/>
    </location>
</feature>
<sequence length="1138" mass="125619">MQRISYYCKETTWPRKADAVAADLGQRGCGKCGRPDLCILGKIMGIKSGFTLGNLVFFWMLSSVKGFIYTCGGTLKGLNGTIESPGFPYGYPNGANCTWVIIAEERNRIQIVFQSFALEEEYDYLSLYDGHPQPANFRTRLTGFHLPPSVTSTKSVFSLRLTSDFAVSAHGFKVYYEELQSSSCGNPGTPSKGILSGTRFDVGDKIRYNCVTGYILDGHPQLTCLASSVNTASWDFPVPICRAEDACGGTMRGSSGVVSSPNFPNEYHNNADCTWTIVAEPGDTISLIFTDFHMEEKYDYLEIEGSEPPTIWLSGMNIPPPVISNKNWLRLHFVTDSNHRYRGFSAPYQVKKAIDFKSRGFKLFPGKDNSNKFSILNEGGIKQASNLCPDPGEPENGKRIGSDFSLDSTVQFSCDEDYVLQGAKSITCQRIAEVFAAWSDHRPVCKVKTCGSNLQGPGGTFTSPNFPFQYDSNAQCVWVITAINPNKVIQINFEEFDLEIGYDTLTIGDGGEVGDPRTVLQVLTGSFVPDLIVSMNNQMWLHLQTDESVGSVGFKVNYKEIEKESCGDPGTPLYGIREGDGFSNHDVLRFECQFGFELIGEKTIVCQENNQWSANIPICIFPCLSNFTAPMGTVLSPDYPEGYGNNLNCIWTVISDPGSRIHLSFNDFDLESQFDFLAIKDGDSPDSPILGTFTGAEVPSHLTSNSHILRLEFQADHSMSGRGFNITYNTFGHNECPDPGIPINARRFGDNFQLGSSISVICEDGFIKTQGTETITCVLMDGKVMWSGPIPKCGAPCGGHFAAPSGVILSPGWPGYYKDSLNCEWVIEAEPGHSIKITFERFQTELNYDVLEVHDGPNLLSPLLGSYNGTQVPQFLFSSSNFIYLLFTTDNSRSNNGFKIHYESVMVNTYSCLDPGIPVHGHRYGHDFSIGSTVSFGCDPGYRLNHEEPLLCEKNHWWSHPLPTCDALCGGDVRGPSGTILSPGYPELYPNSLNCTWTVDVTHGKGVQFTFHTFHLEDHHDYLLITENRSFTQPLARLTGSELPSPINAGLYGNFRAQLRFISDFSISYEGFNISFSEYNLEPCENPGTPQFGSRIGYTFEVGDTLTFSCSSGYRLEGVSEIICLGGGRRVWSAPLPS</sequence>
<dbReference type="Gene3D" id="2.60.120.290">
    <property type="entry name" value="Spermadhesin, CUB domain"/>
    <property type="match status" value="6"/>
</dbReference>